<sequence>MCVRRLDQVLKTKVDELSKKKGDIHYSEIINQLTFEKLTLMHEIETIQREEQSLESQINNKNKEIQLEQNKINQYEQVLHKLQQENLISKHNKLLATDRLLDLITVQQELRDKQSEIQLKYDININNLKEYMKLQSKNGEAYDNIINFLNRNKKQKEIADLEDQLQRIKKI</sequence>
<evidence type="ECO:0000256" key="1">
    <source>
        <dbReference type="SAM" id="Coils"/>
    </source>
</evidence>
<proteinExistence type="predicted"/>
<dbReference type="EMBL" id="CAJOBC010084882">
    <property type="protein sequence ID" value="CAF4323674.1"/>
    <property type="molecule type" value="Genomic_DNA"/>
</dbReference>
<feature type="coiled-coil region" evidence="1">
    <location>
        <begin position="44"/>
        <end position="85"/>
    </location>
</feature>
<dbReference type="Proteomes" id="UP000681722">
    <property type="component" value="Unassembled WGS sequence"/>
</dbReference>
<protein>
    <submittedName>
        <fullName evidence="2">Uncharacterized protein</fullName>
    </submittedName>
</protein>
<evidence type="ECO:0000313" key="2">
    <source>
        <dbReference type="EMBL" id="CAF1450123.1"/>
    </source>
</evidence>
<comment type="caution">
    <text evidence="2">The sequence shown here is derived from an EMBL/GenBank/DDBJ whole genome shotgun (WGS) entry which is preliminary data.</text>
</comment>
<dbReference type="EMBL" id="CAJNOQ010019435">
    <property type="protein sequence ID" value="CAF1450123.1"/>
    <property type="molecule type" value="Genomic_DNA"/>
</dbReference>
<accession>A0A815PJK5</accession>
<dbReference type="AlphaFoldDB" id="A0A815PJK5"/>
<keyword evidence="1" id="KW-0175">Coiled coil</keyword>
<evidence type="ECO:0000313" key="4">
    <source>
        <dbReference type="Proteomes" id="UP000663829"/>
    </source>
</evidence>
<evidence type="ECO:0000313" key="3">
    <source>
        <dbReference type="EMBL" id="CAF4323674.1"/>
    </source>
</evidence>
<reference evidence="2" key="1">
    <citation type="submission" date="2021-02" db="EMBL/GenBank/DDBJ databases">
        <authorList>
            <person name="Nowell W R."/>
        </authorList>
    </citation>
    <scope>NUCLEOTIDE SEQUENCE</scope>
</reference>
<keyword evidence="4" id="KW-1185">Reference proteome</keyword>
<gene>
    <name evidence="2" type="ORF">GPM918_LOCUS34703</name>
    <name evidence="3" type="ORF">SRO942_LOCUS35408</name>
</gene>
<dbReference type="Proteomes" id="UP000663829">
    <property type="component" value="Unassembled WGS sequence"/>
</dbReference>
<name>A0A815PJK5_9BILA</name>
<organism evidence="2 4">
    <name type="scientific">Didymodactylos carnosus</name>
    <dbReference type="NCBI Taxonomy" id="1234261"/>
    <lineage>
        <taxon>Eukaryota</taxon>
        <taxon>Metazoa</taxon>
        <taxon>Spiralia</taxon>
        <taxon>Gnathifera</taxon>
        <taxon>Rotifera</taxon>
        <taxon>Eurotatoria</taxon>
        <taxon>Bdelloidea</taxon>
        <taxon>Philodinida</taxon>
        <taxon>Philodinidae</taxon>
        <taxon>Didymodactylos</taxon>
    </lineage>
</organism>